<dbReference type="PROSITE" id="PS52016">
    <property type="entry name" value="TONB_DEPENDENT_REC_3"/>
    <property type="match status" value="1"/>
</dbReference>
<sequence>MRLTFTACMRRVLLLIIPLFLCTILFANDSQDGEKITLFEKAVPLKTVFKKITSQTGIKFVYSNRLVDDEQKVDVSVKNASLDEVMQQIFYGRKYELQRTSPKSVVLIVHEKVVSSVTPITAPTNDVAIIDIAGTVSDVTGEKLPGATVLVRGTNKATMTDGEGRFRLAGVFANAKLWVSYTGYEGEEVKLQGQRELNVKLQRGENRLSEVVVAYGTTTQRSNTGAVTVVKGEQIQNLPNRSFDKSLQGLVPGLQITNGTGQPGGGVSSMVQRGVSSGVDPFTNINARNPLIVIDGIPVSQDNFQRVQKAGGTPVTNPLAQINPSDIESISVLRDAAAISLYGSKASNGVILVTTKRGKTGRTTLSLRSQMDVSYLPKRMTRSIPSQAEYLALLYETYRNTNPTLWTDAAIRKDLFNKFPYRVLGSDTSFYPDPAWTDAIFEKGAKTFSNEISLSGGNDKTIYYLNVEYTKQDGIVKNTGFDRKSFRINMENRPFNWLTIGTNTTFSYNVQNVTNLTETESTYGLISTLSPLNPVKLNNGKYAFSYGWGGPVTPITTNPAAKLEYDVTKAISYRGISKLYGEASFLKYFSFKSSVGIDFMLSEFKEKSDPRFRVGTSNVGSIIESDVRRANIIANNILNAKIPITNKHNIDFLLGQEAQIISDKSLAGEVKADSTALPTYDQISSPGYVVSSLSGRSTRQTLLSWFGQINYGYKKKYFISTSIRRDGSSRFGSRELWGTFWSSGASWIVSEEPFLNKSSFFTYLKLRGSVGVSGNSGAVNPSTKFDVLSQGLYADRTAVIMTTFPGNSDIKWERTFSWNAGLDTRFFHDKILLNIDVYNKSTKNLIYQIDLPSVSGYRTVNDNIGDLRNRGIEVSASANIISRPNIRWSLSANWSRNINKLVKAYVPFVALQTGNLVNEVGRNYNSFYLVEWAGVNPDNGKPQWIDSSGKATTVYNSAMKKVVGKPQPDGFGSVISSIGYKNFDLNIQLYYQYGNKVLYEKLMIMMNDGASAFINQSAAAQQYWKKPGDVSDNPRRVLSNTDGGNRASTRYLIDGGYIKLSNVTFTYSLPSKYLSRAGFSMFKIFIQGSNLAIWSPIKDQDPDNVNAIGGISSPYPNSKGFSIGLQSNF</sequence>
<evidence type="ECO:0000259" key="9">
    <source>
        <dbReference type="Pfam" id="PF07715"/>
    </source>
</evidence>
<dbReference type="InterPro" id="IPR012910">
    <property type="entry name" value="Plug_dom"/>
</dbReference>
<dbReference type="SUPFAM" id="SSF49464">
    <property type="entry name" value="Carboxypeptidase regulatory domain-like"/>
    <property type="match status" value="1"/>
</dbReference>
<protein>
    <submittedName>
        <fullName evidence="10">TonB-linked outer membrane protein, SusC/RagA family</fullName>
    </submittedName>
</protein>
<dbReference type="EMBL" id="FSRA01000002">
    <property type="protein sequence ID" value="SIO41754.1"/>
    <property type="molecule type" value="Genomic_DNA"/>
</dbReference>
<dbReference type="STRING" id="536979.SAMN04488055_3840"/>
<organism evidence="10 11">
    <name type="scientific">Chitinophaga niabensis</name>
    <dbReference type="NCBI Taxonomy" id="536979"/>
    <lineage>
        <taxon>Bacteria</taxon>
        <taxon>Pseudomonadati</taxon>
        <taxon>Bacteroidota</taxon>
        <taxon>Chitinophagia</taxon>
        <taxon>Chitinophagales</taxon>
        <taxon>Chitinophagaceae</taxon>
        <taxon>Chitinophaga</taxon>
    </lineage>
</organism>
<dbReference type="InterPro" id="IPR023996">
    <property type="entry name" value="TonB-dep_OMP_SusC/RagA"/>
</dbReference>
<evidence type="ECO:0000256" key="1">
    <source>
        <dbReference type="ARBA" id="ARBA00004571"/>
    </source>
</evidence>
<comment type="subcellular location">
    <subcellularLocation>
        <location evidence="1 7">Cell outer membrane</location>
        <topology evidence="1 7">Multi-pass membrane protein</topology>
    </subcellularLocation>
</comment>
<dbReference type="AlphaFoldDB" id="A0A1N6JBL4"/>
<dbReference type="InterPro" id="IPR039426">
    <property type="entry name" value="TonB-dep_rcpt-like"/>
</dbReference>
<evidence type="ECO:0000256" key="6">
    <source>
        <dbReference type="ARBA" id="ARBA00023237"/>
    </source>
</evidence>
<dbReference type="GO" id="GO:0009279">
    <property type="term" value="C:cell outer membrane"/>
    <property type="evidence" value="ECO:0007669"/>
    <property type="project" value="UniProtKB-SubCell"/>
</dbReference>
<keyword evidence="6 7" id="KW-0998">Cell outer membrane</keyword>
<dbReference type="NCBIfam" id="TIGR04056">
    <property type="entry name" value="OMP_RagA_SusC"/>
    <property type="match status" value="1"/>
</dbReference>
<proteinExistence type="inferred from homology"/>
<accession>A0A1N6JBL4</accession>
<keyword evidence="5 7" id="KW-0472">Membrane</keyword>
<dbReference type="RefSeq" id="WP_084185706.1">
    <property type="nucleotide sequence ID" value="NZ_FSRA01000002.1"/>
</dbReference>
<keyword evidence="2 7" id="KW-0813">Transport</keyword>
<dbReference type="InterPro" id="IPR036942">
    <property type="entry name" value="Beta-barrel_TonB_sf"/>
</dbReference>
<keyword evidence="3 7" id="KW-1134">Transmembrane beta strand</keyword>
<name>A0A1N6JBL4_9BACT</name>
<keyword evidence="4 7" id="KW-0812">Transmembrane</keyword>
<evidence type="ECO:0000256" key="3">
    <source>
        <dbReference type="ARBA" id="ARBA00022452"/>
    </source>
</evidence>
<dbReference type="OrthoDB" id="9768177at2"/>
<evidence type="ECO:0000313" key="11">
    <source>
        <dbReference type="Proteomes" id="UP000185003"/>
    </source>
</evidence>
<evidence type="ECO:0000256" key="5">
    <source>
        <dbReference type="ARBA" id="ARBA00023136"/>
    </source>
</evidence>
<dbReference type="Gene3D" id="2.40.170.20">
    <property type="entry name" value="TonB-dependent receptor, beta-barrel domain"/>
    <property type="match status" value="1"/>
</dbReference>
<keyword evidence="11" id="KW-1185">Reference proteome</keyword>
<dbReference type="InterPro" id="IPR008969">
    <property type="entry name" value="CarboxyPept-like_regulatory"/>
</dbReference>
<dbReference type="SUPFAM" id="SSF56935">
    <property type="entry name" value="Porins"/>
    <property type="match status" value="1"/>
</dbReference>
<dbReference type="InterPro" id="IPR023997">
    <property type="entry name" value="TonB-dep_OMP_SusC/RagA_CS"/>
</dbReference>
<evidence type="ECO:0000256" key="8">
    <source>
        <dbReference type="SAM" id="SignalP"/>
    </source>
</evidence>
<dbReference type="Gene3D" id="2.60.40.1120">
    <property type="entry name" value="Carboxypeptidase-like, regulatory domain"/>
    <property type="match status" value="1"/>
</dbReference>
<dbReference type="Gene3D" id="2.170.130.10">
    <property type="entry name" value="TonB-dependent receptor, plug domain"/>
    <property type="match status" value="1"/>
</dbReference>
<gene>
    <name evidence="10" type="ORF">SAMN04488055_3840</name>
</gene>
<evidence type="ECO:0000256" key="4">
    <source>
        <dbReference type="ARBA" id="ARBA00022692"/>
    </source>
</evidence>
<dbReference type="Pfam" id="PF13715">
    <property type="entry name" value="CarbopepD_reg_2"/>
    <property type="match status" value="1"/>
</dbReference>
<evidence type="ECO:0000256" key="2">
    <source>
        <dbReference type="ARBA" id="ARBA00022448"/>
    </source>
</evidence>
<evidence type="ECO:0000313" key="10">
    <source>
        <dbReference type="EMBL" id="SIO41754.1"/>
    </source>
</evidence>
<feature type="domain" description="TonB-dependent receptor plug" evidence="9">
    <location>
        <begin position="220"/>
        <end position="350"/>
    </location>
</feature>
<feature type="signal peptide" evidence="8">
    <location>
        <begin position="1"/>
        <end position="27"/>
    </location>
</feature>
<dbReference type="NCBIfam" id="TIGR04057">
    <property type="entry name" value="SusC_RagA_signa"/>
    <property type="match status" value="1"/>
</dbReference>
<reference evidence="10 11" key="1">
    <citation type="submission" date="2016-11" db="EMBL/GenBank/DDBJ databases">
        <authorList>
            <person name="Jaros S."/>
            <person name="Januszkiewicz K."/>
            <person name="Wedrychowicz H."/>
        </authorList>
    </citation>
    <scope>NUCLEOTIDE SEQUENCE [LARGE SCALE GENOMIC DNA]</scope>
    <source>
        <strain evidence="10 11">DSM 24787</strain>
    </source>
</reference>
<dbReference type="Proteomes" id="UP000185003">
    <property type="component" value="Unassembled WGS sequence"/>
</dbReference>
<comment type="similarity">
    <text evidence="7">Belongs to the TonB-dependent receptor family.</text>
</comment>
<keyword evidence="8" id="KW-0732">Signal</keyword>
<dbReference type="InterPro" id="IPR037066">
    <property type="entry name" value="Plug_dom_sf"/>
</dbReference>
<feature type="chain" id="PRO_5009936756" evidence="8">
    <location>
        <begin position="28"/>
        <end position="1129"/>
    </location>
</feature>
<dbReference type="Pfam" id="PF07715">
    <property type="entry name" value="Plug"/>
    <property type="match status" value="1"/>
</dbReference>
<evidence type="ECO:0000256" key="7">
    <source>
        <dbReference type="PROSITE-ProRule" id="PRU01360"/>
    </source>
</evidence>